<accession>A0ABX7KAY2</accession>
<dbReference type="InterPro" id="IPR033645">
    <property type="entry name" value="VirB9/CagX/TrbG_C"/>
</dbReference>
<dbReference type="Pfam" id="PF03524">
    <property type="entry name" value="CagX"/>
    <property type="match status" value="1"/>
</dbReference>
<evidence type="ECO:0000313" key="4">
    <source>
        <dbReference type="EMBL" id="QSB44336.1"/>
    </source>
</evidence>
<feature type="chain" id="PRO_5045344250" evidence="3">
    <location>
        <begin position="20"/>
        <end position="239"/>
    </location>
</feature>
<dbReference type="InterPro" id="IPR010258">
    <property type="entry name" value="Conjugal_tfr_TrbG/VirB9/CagX"/>
</dbReference>
<feature type="signal peptide" evidence="3">
    <location>
        <begin position="1"/>
        <end position="19"/>
    </location>
</feature>
<keyword evidence="2 3" id="KW-0732">Signal</keyword>
<gene>
    <name evidence="4" type="ORF">IDJ81_13605</name>
</gene>
<dbReference type="CDD" id="cd06911">
    <property type="entry name" value="VirB9_CagX_TrbG"/>
    <property type="match status" value="1"/>
</dbReference>
<proteinExistence type="inferred from homology"/>
<evidence type="ECO:0000256" key="3">
    <source>
        <dbReference type="SAM" id="SignalP"/>
    </source>
</evidence>
<reference evidence="4 5" key="1">
    <citation type="submission" date="2020-09" db="EMBL/GenBank/DDBJ databases">
        <title>Complete genome sequence of altererythrobacter flavus SS-21NJ, isolated from Dongying oil sludge in Shandong province.</title>
        <authorList>
            <person name="Sun S."/>
            <person name="Zhang Z."/>
        </authorList>
    </citation>
    <scope>NUCLEOTIDE SEQUENCE [LARGE SCALE GENOMIC DNA]</scope>
    <source>
        <strain evidence="4 5">SS-21NJ</strain>
    </source>
</reference>
<evidence type="ECO:0000313" key="5">
    <source>
        <dbReference type="Proteomes" id="UP000663637"/>
    </source>
</evidence>
<comment type="similarity">
    <text evidence="1">Belongs to the TrbG/VirB9 family.</text>
</comment>
<dbReference type="Proteomes" id="UP000663637">
    <property type="component" value="Chromosome"/>
</dbReference>
<evidence type="ECO:0000256" key="2">
    <source>
        <dbReference type="ARBA" id="ARBA00022729"/>
    </source>
</evidence>
<sequence>MIRLLAALAFALINSAAHAEVLPRPGPINPRIQTAQWQQGEQVLLTAMPGSGLTVILEPGELIEKVVVSDGAAWDVSVSVEQDSLLVVPKIEGVTGTMEVITDRREYRFGLRTDTGLTAAYLVRFDFDEYPSSQPEQYTTPPPSLPEPRDAGAELWHYRLKGDRQVRPQQVRDDGVRTTITYAPDQALPAVFAIGPSGQEEVVNGYMRDGVYIIDRVYDQLVFRIDREKAKAIREGKSK</sequence>
<evidence type="ECO:0000256" key="1">
    <source>
        <dbReference type="ARBA" id="ARBA00006135"/>
    </source>
</evidence>
<dbReference type="InterPro" id="IPR038161">
    <property type="entry name" value="VirB9/CagX/TrbG_C_sf"/>
</dbReference>
<name>A0ABX7KAY2_9SPHN</name>
<dbReference type="EMBL" id="CP061510">
    <property type="protein sequence ID" value="QSB44336.1"/>
    <property type="molecule type" value="Genomic_DNA"/>
</dbReference>
<keyword evidence="5" id="KW-1185">Reference proteome</keyword>
<organism evidence="4 5">
    <name type="scientific">Tsuneonella flava</name>
    <dbReference type="NCBI Taxonomy" id="2055955"/>
    <lineage>
        <taxon>Bacteria</taxon>
        <taxon>Pseudomonadati</taxon>
        <taxon>Pseudomonadota</taxon>
        <taxon>Alphaproteobacteria</taxon>
        <taxon>Sphingomonadales</taxon>
        <taxon>Erythrobacteraceae</taxon>
        <taxon>Tsuneonella</taxon>
    </lineage>
</organism>
<protein>
    <submittedName>
        <fullName evidence="4">TrbG/VirB9 family P-type conjugative transfer protein</fullName>
    </submittedName>
</protein>
<dbReference type="Gene3D" id="2.60.40.2500">
    <property type="match status" value="1"/>
</dbReference>
<dbReference type="RefSeq" id="WP_205441711.1">
    <property type="nucleotide sequence ID" value="NZ_CP061510.1"/>
</dbReference>